<dbReference type="EMBL" id="BARV01004835">
    <property type="protein sequence ID" value="GAI07878.1"/>
    <property type="molecule type" value="Genomic_DNA"/>
</dbReference>
<proteinExistence type="predicted"/>
<evidence type="ECO:0000259" key="1">
    <source>
        <dbReference type="Pfam" id="PF01833"/>
    </source>
</evidence>
<comment type="caution">
    <text evidence="2">The sequence shown here is derived from an EMBL/GenBank/DDBJ whole genome shotgun (WGS) entry which is preliminary data.</text>
</comment>
<dbReference type="AlphaFoldDB" id="X1KMI1"/>
<dbReference type="InterPro" id="IPR002909">
    <property type="entry name" value="IPT_dom"/>
</dbReference>
<evidence type="ECO:0000313" key="2">
    <source>
        <dbReference type="EMBL" id="GAI07878.1"/>
    </source>
</evidence>
<gene>
    <name evidence="2" type="ORF">S06H3_10442</name>
</gene>
<feature type="non-terminal residue" evidence="2">
    <location>
        <position position="1"/>
    </location>
</feature>
<dbReference type="SUPFAM" id="SSF81296">
    <property type="entry name" value="E set domains"/>
    <property type="match status" value="1"/>
</dbReference>
<organism evidence="2">
    <name type="scientific">marine sediment metagenome</name>
    <dbReference type="NCBI Taxonomy" id="412755"/>
    <lineage>
        <taxon>unclassified sequences</taxon>
        <taxon>metagenomes</taxon>
        <taxon>ecological metagenomes</taxon>
    </lineage>
</organism>
<feature type="domain" description="IPT/TIG" evidence="1">
    <location>
        <begin position="79"/>
        <end position="158"/>
    </location>
</feature>
<dbReference type="InterPro" id="IPR014756">
    <property type="entry name" value="Ig_E-set"/>
</dbReference>
<accession>X1KMI1</accession>
<protein>
    <recommendedName>
        <fullName evidence="1">IPT/TIG domain-containing protein</fullName>
    </recommendedName>
</protein>
<feature type="non-terminal residue" evidence="2">
    <location>
        <position position="269"/>
    </location>
</feature>
<dbReference type="InterPro" id="IPR013783">
    <property type="entry name" value="Ig-like_fold"/>
</dbReference>
<reference evidence="2" key="1">
    <citation type="journal article" date="2014" name="Front. Microbiol.">
        <title>High frequency of phylogenetically diverse reductive dehalogenase-homologous genes in deep subseafloor sedimentary metagenomes.</title>
        <authorList>
            <person name="Kawai M."/>
            <person name="Futagami T."/>
            <person name="Toyoda A."/>
            <person name="Takaki Y."/>
            <person name="Nishi S."/>
            <person name="Hori S."/>
            <person name="Arai W."/>
            <person name="Tsubouchi T."/>
            <person name="Morono Y."/>
            <person name="Uchiyama I."/>
            <person name="Ito T."/>
            <person name="Fujiyama A."/>
            <person name="Inagaki F."/>
            <person name="Takami H."/>
        </authorList>
    </citation>
    <scope>NUCLEOTIDE SEQUENCE</scope>
    <source>
        <strain evidence="2">Expedition CK06-06</strain>
    </source>
</reference>
<dbReference type="Gene3D" id="2.60.40.10">
    <property type="entry name" value="Immunoglobulins"/>
    <property type="match status" value="1"/>
</dbReference>
<sequence>WKKELYDWLSTWADVQDTYGDATLLRVDLGYGPLGGMGAATAYVDDFTLTVDEEGTITYELEPTTATDATTSVGEVGGVTSVDPATGDINTTPTVTITGFGFKTDGETTAATAVTFSGEGIAVAGLTVVSNTKITANLAIADNAPAGPRNVVVTIPTGTLTGFGLFEVVQSLTLTAPSDISLGLMIPGATATGQSVPDGIVVTNASAWTVDAADVKVTETGYMNTVPDGNGTSLAAPFRIGNVVNTYVDAVNGITYDSLKALPFYVSQA</sequence>
<dbReference type="Pfam" id="PF01833">
    <property type="entry name" value="TIG"/>
    <property type="match status" value="1"/>
</dbReference>
<name>X1KMI1_9ZZZZ</name>